<proteinExistence type="predicted"/>
<reference evidence="1 2" key="1">
    <citation type="submission" date="2019-12" db="EMBL/GenBank/DDBJ databases">
        <title>Litoreibacter badius sp. nov., a novel bacteriochlorophyll a-containing bacterium in the genus Litoreibacter.</title>
        <authorList>
            <person name="Kanamuro M."/>
            <person name="Takabe Y."/>
            <person name="Mori K."/>
            <person name="Takaichi S."/>
            <person name="Hanada S."/>
        </authorList>
    </citation>
    <scope>NUCLEOTIDE SEQUENCE [LARGE SCALE GENOMIC DNA]</scope>
    <source>
        <strain evidence="1 2">K6</strain>
    </source>
</reference>
<name>A0A6N6JAY6_9RHOB</name>
<evidence type="ECO:0000313" key="1">
    <source>
        <dbReference type="EMBL" id="GFE63401.1"/>
    </source>
</evidence>
<protein>
    <submittedName>
        <fullName evidence="1">Uncharacterized protein</fullName>
    </submittedName>
</protein>
<keyword evidence="2" id="KW-1185">Reference proteome</keyword>
<organism evidence="1 2">
    <name type="scientific">Litoreibacter roseus</name>
    <dbReference type="NCBI Taxonomy" id="2601869"/>
    <lineage>
        <taxon>Bacteria</taxon>
        <taxon>Pseudomonadati</taxon>
        <taxon>Pseudomonadota</taxon>
        <taxon>Alphaproteobacteria</taxon>
        <taxon>Rhodobacterales</taxon>
        <taxon>Roseobacteraceae</taxon>
        <taxon>Litoreibacter</taxon>
    </lineage>
</organism>
<accession>A0A6N6JAY6</accession>
<gene>
    <name evidence="1" type="ORF">KIN_04750</name>
</gene>
<comment type="caution">
    <text evidence="1">The sequence shown here is derived from an EMBL/GenBank/DDBJ whole genome shotgun (WGS) entry which is preliminary data.</text>
</comment>
<dbReference type="AlphaFoldDB" id="A0A6N6JAY6"/>
<sequence>MRQKPTKPGHTHFGHDPLVSDTITAAYFFTKSLADRWRQLEPSVFSQEGAEASVLLLKVWVGKLVHLHVCHHVGCI</sequence>
<dbReference type="Proteomes" id="UP000436822">
    <property type="component" value="Unassembled WGS sequence"/>
</dbReference>
<dbReference type="EMBL" id="BLJE01000001">
    <property type="protein sequence ID" value="GFE63401.1"/>
    <property type="molecule type" value="Genomic_DNA"/>
</dbReference>
<evidence type="ECO:0000313" key="2">
    <source>
        <dbReference type="Proteomes" id="UP000436822"/>
    </source>
</evidence>